<dbReference type="PROSITE" id="PS51272">
    <property type="entry name" value="SLH"/>
    <property type="match status" value="1"/>
</dbReference>
<dbReference type="NCBIfam" id="NF033921">
    <property type="entry name" value="por_somb"/>
    <property type="match status" value="1"/>
</dbReference>
<dbReference type="InterPro" id="IPR001119">
    <property type="entry name" value="SLH_dom"/>
</dbReference>
<dbReference type="EMBL" id="QBMC01000243">
    <property type="protein sequence ID" value="PZO09714.1"/>
    <property type="molecule type" value="Genomic_DNA"/>
</dbReference>
<evidence type="ECO:0000259" key="1">
    <source>
        <dbReference type="PROSITE" id="PS51272"/>
    </source>
</evidence>
<dbReference type="InterPro" id="IPR051465">
    <property type="entry name" value="Cell_Envelope_Struct_Comp"/>
</dbReference>
<dbReference type="PANTHER" id="PTHR43308:SF1">
    <property type="entry name" value="OUTER MEMBRANE PROTEIN ALPHA"/>
    <property type="match status" value="1"/>
</dbReference>
<comment type="caution">
    <text evidence="2">The sequence shown here is derived from an EMBL/GenBank/DDBJ whole genome shotgun (WGS) entry which is preliminary data.</text>
</comment>
<proteinExistence type="predicted"/>
<reference evidence="3" key="1">
    <citation type="submission" date="2018-04" db="EMBL/GenBank/DDBJ databases">
        <authorList>
            <person name="Cornet L."/>
        </authorList>
    </citation>
    <scope>NUCLEOTIDE SEQUENCE [LARGE SCALE GENOMIC DNA]</scope>
</reference>
<protein>
    <recommendedName>
        <fullName evidence="1">SLH domain-containing protein</fullName>
    </recommendedName>
</protein>
<dbReference type="PANTHER" id="PTHR43308">
    <property type="entry name" value="OUTER MEMBRANE PROTEIN ALPHA-RELATED"/>
    <property type="match status" value="1"/>
</dbReference>
<feature type="domain" description="SLH" evidence="1">
    <location>
        <begin position="90"/>
        <end position="154"/>
    </location>
</feature>
<organism evidence="2 3">
    <name type="scientific">Leptolyngbya foveolarum</name>
    <dbReference type="NCBI Taxonomy" id="47253"/>
    <lineage>
        <taxon>Bacteria</taxon>
        <taxon>Bacillati</taxon>
        <taxon>Cyanobacteriota</taxon>
        <taxon>Cyanophyceae</taxon>
        <taxon>Leptolyngbyales</taxon>
        <taxon>Leptolyngbyaceae</taxon>
        <taxon>Leptolyngbya group</taxon>
        <taxon>Leptolyngbya</taxon>
    </lineage>
</organism>
<reference evidence="2 3" key="2">
    <citation type="submission" date="2018-06" db="EMBL/GenBank/DDBJ databases">
        <title>Metagenomic assembly of (sub)arctic Cyanobacteria and their associated microbiome from non-axenic cultures.</title>
        <authorList>
            <person name="Baurain D."/>
        </authorList>
    </citation>
    <scope>NUCLEOTIDE SEQUENCE [LARGE SCALE GENOMIC DNA]</scope>
    <source>
        <strain evidence="2">ULC129bin1</strain>
    </source>
</reference>
<sequence>MSRNATVLSTCVFKKGKVRASSFRLLLSVGSLWSLLGSVAAASELALFEPSSESKIDLEQPATPSPVYPPTQTLETPAFEPSEELAQVTSVSELSDVQPGDWAFTALQRLVEEYGCLEGYPDNTFQGNSALTRYEFAAGLNACLDVVVQLVSRDDNFDEIRRLQEEFATELATVRADVDTLETDVAMLEANQFSTREHVIL</sequence>
<accession>A0A2W4TQ08</accession>
<name>A0A2W4TQ08_9CYAN</name>
<evidence type="ECO:0000313" key="3">
    <source>
        <dbReference type="Proteomes" id="UP000249354"/>
    </source>
</evidence>
<evidence type="ECO:0000313" key="2">
    <source>
        <dbReference type="EMBL" id="PZO09714.1"/>
    </source>
</evidence>
<dbReference type="Proteomes" id="UP000249354">
    <property type="component" value="Unassembled WGS sequence"/>
</dbReference>
<dbReference type="Pfam" id="PF00395">
    <property type="entry name" value="SLH"/>
    <property type="match status" value="1"/>
</dbReference>
<gene>
    <name evidence="2" type="ORF">DCF25_21445</name>
</gene>
<dbReference type="InterPro" id="IPR047684">
    <property type="entry name" value="Por_som-like"/>
</dbReference>
<dbReference type="AlphaFoldDB" id="A0A2W4TQ08"/>